<comment type="caution">
    <text evidence="2">The sequence shown here is derived from an EMBL/GenBank/DDBJ whole genome shotgun (WGS) entry which is preliminary data.</text>
</comment>
<dbReference type="RefSeq" id="WP_206055948.1">
    <property type="nucleotide sequence ID" value="NZ_JBHSNS010000004.1"/>
</dbReference>
<dbReference type="Gene3D" id="3.90.180.10">
    <property type="entry name" value="Medium-chain alcohol dehydrogenases, catalytic domain"/>
    <property type="match status" value="1"/>
</dbReference>
<feature type="compositionally biased region" description="Basic and acidic residues" evidence="1">
    <location>
        <begin position="14"/>
        <end position="23"/>
    </location>
</feature>
<evidence type="ECO:0000313" key="3">
    <source>
        <dbReference type="Proteomes" id="UP001596072"/>
    </source>
</evidence>
<protein>
    <submittedName>
        <fullName evidence="2">Uncharacterized protein</fullName>
    </submittedName>
</protein>
<organism evidence="2 3">
    <name type="scientific">Nocardioides vastitatis</name>
    <dbReference type="NCBI Taxonomy" id="2568655"/>
    <lineage>
        <taxon>Bacteria</taxon>
        <taxon>Bacillati</taxon>
        <taxon>Actinomycetota</taxon>
        <taxon>Actinomycetes</taxon>
        <taxon>Propionibacteriales</taxon>
        <taxon>Nocardioidaceae</taxon>
        <taxon>Nocardioides</taxon>
    </lineage>
</organism>
<proteinExistence type="predicted"/>
<accession>A0ABW0ZIU8</accession>
<name>A0ABW0ZIU8_9ACTN</name>
<sequence length="83" mass="9378">MPLDSGATAAQRARLLDDQRPPLVGRLDDQQHRGDQEMLDFCPEHDLGAEIEVISADRINEAYERVLASNLHYWFLIDTSTLG</sequence>
<gene>
    <name evidence="2" type="ORF">ACFPQB_11505</name>
</gene>
<feature type="region of interest" description="Disordered" evidence="1">
    <location>
        <begin position="1"/>
        <end position="23"/>
    </location>
</feature>
<evidence type="ECO:0000313" key="2">
    <source>
        <dbReference type="EMBL" id="MFC5729544.1"/>
    </source>
</evidence>
<dbReference type="Proteomes" id="UP001596072">
    <property type="component" value="Unassembled WGS sequence"/>
</dbReference>
<reference evidence="3" key="1">
    <citation type="journal article" date="2019" name="Int. J. Syst. Evol. Microbiol.">
        <title>The Global Catalogue of Microorganisms (GCM) 10K type strain sequencing project: providing services to taxonomists for standard genome sequencing and annotation.</title>
        <authorList>
            <consortium name="The Broad Institute Genomics Platform"/>
            <consortium name="The Broad Institute Genome Sequencing Center for Infectious Disease"/>
            <person name="Wu L."/>
            <person name="Ma J."/>
        </authorList>
    </citation>
    <scope>NUCLEOTIDE SEQUENCE [LARGE SCALE GENOMIC DNA]</scope>
    <source>
        <strain evidence="3">YIM 94188</strain>
    </source>
</reference>
<dbReference type="EMBL" id="JBHSNS010000004">
    <property type="protein sequence ID" value="MFC5729544.1"/>
    <property type="molecule type" value="Genomic_DNA"/>
</dbReference>
<dbReference type="Gene3D" id="3.40.50.720">
    <property type="entry name" value="NAD(P)-binding Rossmann-like Domain"/>
    <property type="match status" value="1"/>
</dbReference>
<keyword evidence="3" id="KW-1185">Reference proteome</keyword>
<evidence type="ECO:0000256" key="1">
    <source>
        <dbReference type="SAM" id="MobiDB-lite"/>
    </source>
</evidence>